<dbReference type="PROSITE" id="PS51292">
    <property type="entry name" value="ZF_RING_CH"/>
    <property type="match status" value="1"/>
</dbReference>
<dbReference type="SUPFAM" id="SSF57850">
    <property type="entry name" value="RING/U-box"/>
    <property type="match status" value="1"/>
</dbReference>
<dbReference type="PANTHER" id="PTHR46065">
    <property type="entry name" value="E3 UBIQUITIN-PROTEIN LIGASE MARCH 2/3 FAMILY MEMBER"/>
    <property type="match status" value="1"/>
</dbReference>
<dbReference type="AlphaFoldDB" id="A0A6M2D4T1"/>
<keyword evidence="4" id="KW-0479">Metal-binding</keyword>
<accession>A0A6M2D4T1</accession>
<dbReference type="GO" id="GO:0016567">
    <property type="term" value="P:protein ubiquitination"/>
    <property type="evidence" value="ECO:0007669"/>
    <property type="project" value="TreeGrafter"/>
</dbReference>
<proteinExistence type="predicted"/>
<feature type="region of interest" description="Disordered" evidence="10">
    <location>
        <begin position="34"/>
        <end position="145"/>
    </location>
</feature>
<comment type="subcellular location">
    <subcellularLocation>
        <location evidence="1">Membrane</location>
        <topology evidence="1">Multi-pass membrane protein</topology>
    </subcellularLocation>
</comment>
<reference evidence="13" key="1">
    <citation type="submission" date="2019-09" db="EMBL/GenBank/DDBJ databases">
        <title>Organ-specific transcriptomic study of the physiology of the cattle tick, Rhipicephalus microplus.</title>
        <authorList>
            <person name="Tirloni L."/>
            <person name="Braz G."/>
            <person name="Gandara A.C.P."/>
            <person name="Sabadin G.A."/>
            <person name="da Silva R.M."/>
            <person name="Guizzo M.G."/>
            <person name="Machado J.A."/>
            <person name="Costa E.P."/>
            <person name="Gomes H.F."/>
            <person name="Moraes J."/>
            <person name="Mota M.B.S."/>
            <person name="Mesquita R.D."/>
            <person name="Alvarenga P.H."/>
            <person name="Alves F."/>
            <person name="Seixas A."/>
            <person name="da Fonseca R.N."/>
            <person name="Fogaca A."/>
            <person name="Logullo C."/>
            <person name="Tanaka A."/>
            <person name="Daffre S."/>
            <person name="Termignoni C."/>
            <person name="Vaz I.S.Jr."/>
            <person name="Oliveira P.L."/>
            <person name="Ribeiro J.M."/>
        </authorList>
    </citation>
    <scope>NUCLEOTIDE SEQUENCE</scope>
    <source>
        <strain evidence="13">Porto Alegre</strain>
    </source>
</reference>
<evidence type="ECO:0000256" key="10">
    <source>
        <dbReference type="SAM" id="MobiDB-lite"/>
    </source>
</evidence>
<keyword evidence="8 11" id="KW-1133">Transmembrane helix</keyword>
<evidence type="ECO:0000256" key="7">
    <source>
        <dbReference type="ARBA" id="ARBA00022833"/>
    </source>
</evidence>
<organism evidence="13">
    <name type="scientific">Rhipicephalus microplus</name>
    <name type="common">Cattle tick</name>
    <name type="synonym">Boophilus microplus</name>
    <dbReference type="NCBI Taxonomy" id="6941"/>
    <lineage>
        <taxon>Eukaryota</taxon>
        <taxon>Metazoa</taxon>
        <taxon>Ecdysozoa</taxon>
        <taxon>Arthropoda</taxon>
        <taxon>Chelicerata</taxon>
        <taxon>Arachnida</taxon>
        <taxon>Acari</taxon>
        <taxon>Parasitiformes</taxon>
        <taxon>Ixodida</taxon>
        <taxon>Ixodoidea</taxon>
        <taxon>Ixodidae</taxon>
        <taxon>Rhipicephalinae</taxon>
        <taxon>Rhipicephalus</taxon>
        <taxon>Boophilus</taxon>
    </lineage>
</organism>
<keyword evidence="2" id="KW-0808">Transferase</keyword>
<evidence type="ECO:0000256" key="8">
    <source>
        <dbReference type="ARBA" id="ARBA00022989"/>
    </source>
</evidence>
<dbReference type="Gene3D" id="3.30.40.10">
    <property type="entry name" value="Zinc/RING finger domain, C3HC4 (zinc finger)"/>
    <property type="match status" value="1"/>
</dbReference>
<keyword evidence="6" id="KW-0833">Ubl conjugation pathway</keyword>
<name>A0A6M2D4T1_RHIMP</name>
<feature type="domain" description="RING-CH-type" evidence="12">
    <location>
        <begin position="141"/>
        <end position="201"/>
    </location>
</feature>
<evidence type="ECO:0000256" key="2">
    <source>
        <dbReference type="ARBA" id="ARBA00022679"/>
    </source>
</evidence>
<dbReference type="SMART" id="SM00744">
    <property type="entry name" value="RINGv"/>
    <property type="match status" value="1"/>
</dbReference>
<dbReference type="GO" id="GO:0008270">
    <property type="term" value="F:zinc ion binding"/>
    <property type="evidence" value="ECO:0007669"/>
    <property type="project" value="UniProtKB-KW"/>
</dbReference>
<evidence type="ECO:0000256" key="4">
    <source>
        <dbReference type="ARBA" id="ARBA00022723"/>
    </source>
</evidence>
<dbReference type="OrthoDB" id="6514236at2759"/>
<keyword evidence="3 11" id="KW-0812">Transmembrane</keyword>
<evidence type="ECO:0000256" key="11">
    <source>
        <dbReference type="SAM" id="Phobius"/>
    </source>
</evidence>
<dbReference type="Pfam" id="PF12906">
    <property type="entry name" value="RINGv"/>
    <property type="match status" value="1"/>
</dbReference>
<evidence type="ECO:0000313" key="13">
    <source>
        <dbReference type="EMBL" id="NOV41132.1"/>
    </source>
</evidence>
<protein>
    <submittedName>
        <fullName evidence="13">Putative membrane-associated ring finger</fullName>
    </submittedName>
</protein>
<keyword evidence="9 11" id="KW-0472">Membrane</keyword>
<dbReference type="VEuPathDB" id="VectorBase:LOC119175448"/>
<evidence type="ECO:0000259" key="12">
    <source>
        <dbReference type="PROSITE" id="PS51292"/>
    </source>
</evidence>
<keyword evidence="5" id="KW-0863">Zinc-finger</keyword>
<evidence type="ECO:0000256" key="5">
    <source>
        <dbReference type="ARBA" id="ARBA00022771"/>
    </source>
</evidence>
<dbReference type="GO" id="GO:0004842">
    <property type="term" value="F:ubiquitin-protein transferase activity"/>
    <property type="evidence" value="ECO:0007669"/>
    <property type="project" value="TreeGrafter"/>
</dbReference>
<dbReference type="PANTHER" id="PTHR46065:SF3">
    <property type="entry name" value="FI20425P1"/>
    <property type="match status" value="1"/>
</dbReference>
<feature type="compositionally biased region" description="Polar residues" evidence="10">
    <location>
        <begin position="34"/>
        <end position="44"/>
    </location>
</feature>
<sequence length="339" mass="37953">MNNIDVISASPRKRLVQRPVSAALCSLSRTFCPQKHNTMPNDQHVNPKEDTSMASLQSAPREDKCLVPSSLPCDTEPSMLPVANDQPASKNSSQNDREDEVTCSQDNRTPSLPAPALVSGSENEPADDNASQGTPTDSSNEDGSNGPMCRICHEGDQEEALLSLCKCSGTIGFMHVSCLEQWINQKKVDSCELCGERFPLEAQRNDVLRFIRWVYNSSMPLRRALLWDFLCSAGLIILTIFLIIFSLYWVVSEWHELKTVCSWGYNSLIVYVFVCCLLYLYVIMMDRLGNWQITFQAWQSSHSVRRILVVPSQREVSVGRINDGRAAAGPVTPGLRHRR</sequence>
<dbReference type="GO" id="GO:0016020">
    <property type="term" value="C:membrane"/>
    <property type="evidence" value="ECO:0007669"/>
    <property type="project" value="UniProtKB-SubCell"/>
</dbReference>
<evidence type="ECO:0000256" key="6">
    <source>
        <dbReference type="ARBA" id="ARBA00022786"/>
    </source>
</evidence>
<dbReference type="EMBL" id="GHWJ01008395">
    <property type="protein sequence ID" value="NOV41132.1"/>
    <property type="molecule type" value="Transcribed_RNA"/>
</dbReference>
<evidence type="ECO:0000256" key="1">
    <source>
        <dbReference type="ARBA" id="ARBA00004141"/>
    </source>
</evidence>
<keyword evidence="7" id="KW-0862">Zinc</keyword>
<dbReference type="InterPro" id="IPR011016">
    <property type="entry name" value="Znf_RING-CH"/>
</dbReference>
<dbReference type="InterPro" id="IPR013083">
    <property type="entry name" value="Znf_RING/FYVE/PHD"/>
</dbReference>
<feature type="transmembrane region" description="Helical" evidence="11">
    <location>
        <begin position="225"/>
        <end position="251"/>
    </location>
</feature>
<feature type="compositionally biased region" description="Polar residues" evidence="10">
    <location>
        <begin position="129"/>
        <end position="143"/>
    </location>
</feature>
<evidence type="ECO:0000256" key="3">
    <source>
        <dbReference type="ARBA" id="ARBA00022692"/>
    </source>
</evidence>
<evidence type="ECO:0000256" key="9">
    <source>
        <dbReference type="ARBA" id="ARBA00023136"/>
    </source>
</evidence>
<feature type="transmembrane region" description="Helical" evidence="11">
    <location>
        <begin position="263"/>
        <end position="282"/>
    </location>
</feature>